<protein>
    <submittedName>
        <fullName evidence="2">1945_t:CDS:1</fullName>
    </submittedName>
</protein>
<proteinExistence type="predicted"/>
<gene>
    <name evidence="2" type="ORF">CPELLU_LOCUS21651</name>
</gene>
<evidence type="ECO:0000313" key="3">
    <source>
        <dbReference type="Proteomes" id="UP000789759"/>
    </source>
</evidence>
<feature type="region of interest" description="Disordered" evidence="1">
    <location>
        <begin position="71"/>
        <end position="102"/>
    </location>
</feature>
<reference evidence="2" key="1">
    <citation type="submission" date="2021-06" db="EMBL/GenBank/DDBJ databases">
        <authorList>
            <person name="Kallberg Y."/>
            <person name="Tangrot J."/>
            <person name="Rosling A."/>
        </authorList>
    </citation>
    <scope>NUCLEOTIDE SEQUENCE</scope>
    <source>
        <strain evidence="2">FL966</strain>
    </source>
</reference>
<sequence length="102" mass="11477">MPRISSKITIGERVSLMSSVLLKEVILQYLQYRGSNWKNKRLYGKVIGGYEKPNDKELPPNIELPIVSTELFDDSDSSIEENDDDVNEENNNISQSSGPSTT</sequence>
<dbReference type="EMBL" id="CAJVQA010082904">
    <property type="protein sequence ID" value="CAG8837998.1"/>
    <property type="molecule type" value="Genomic_DNA"/>
</dbReference>
<evidence type="ECO:0000256" key="1">
    <source>
        <dbReference type="SAM" id="MobiDB-lite"/>
    </source>
</evidence>
<dbReference type="AlphaFoldDB" id="A0A9N9KK60"/>
<organism evidence="2 3">
    <name type="scientific">Cetraspora pellucida</name>
    <dbReference type="NCBI Taxonomy" id="1433469"/>
    <lineage>
        <taxon>Eukaryota</taxon>
        <taxon>Fungi</taxon>
        <taxon>Fungi incertae sedis</taxon>
        <taxon>Mucoromycota</taxon>
        <taxon>Glomeromycotina</taxon>
        <taxon>Glomeromycetes</taxon>
        <taxon>Diversisporales</taxon>
        <taxon>Gigasporaceae</taxon>
        <taxon>Cetraspora</taxon>
    </lineage>
</organism>
<evidence type="ECO:0000313" key="2">
    <source>
        <dbReference type="EMBL" id="CAG8837998.1"/>
    </source>
</evidence>
<keyword evidence="3" id="KW-1185">Reference proteome</keyword>
<dbReference type="Proteomes" id="UP000789759">
    <property type="component" value="Unassembled WGS sequence"/>
</dbReference>
<feature type="compositionally biased region" description="Acidic residues" evidence="1">
    <location>
        <begin position="71"/>
        <end position="88"/>
    </location>
</feature>
<name>A0A9N9KK60_9GLOM</name>
<feature type="non-terminal residue" evidence="2">
    <location>
        <position position="102"/>
    </location>
</feature>
<accession>A0A9N9KK60</accession>
<comment type="caution">
    <text evidence="2">The sequence shown here is derived from an EMBL/GenBank/DDBJ whole genome shotgun (WGS) entry which is preliminary data.</text>
</comment>